<dbReference type="EMBL" id="FXBB01000020">
    <property type="protein sequence ID" value="SMG34911.1"/>
    <property type="molecule type" value="Genomic_DNA"/>
</dbReference>
<dbReference type="InterPro" id="IPR027417">
    <property type="entry name" value="P-loop_NTPase"/>
</dbReference>
<dbReference type="Proteomes" id="UP000193355">
    <property type="component" value="Unassembled WGS sequence"/>
</dbReference>
<gene>
    <name evidence="3" type="ORF">SAMN06275492_12010</name>
</gene>
<dbReference type="OrthoDB" id="174137at2"/>
<evidence type="ECO:0000313" key="4">
    <source>
        <dbReference type="Proteomes" id="UP000193355"/>
    </source>
</evidence>
<evidence type="ECO:0000256" key="1">
    <source>
        <dbReference type="SAM" id="Coils"/>
    </source>
</evidence>
<feature type="coiled-coil region" evidence="1">
    <location>
        <begin position="404"/>
        <end position="449"/>
    </location>
</feature>
<name>A0A1X7K285_9BACT</name>
<keyword evidence="4" id="KW-1185">Reference proteome</keyword>
<protein>
    <submittedName>
        <fullName evidence="3">Uncharacterized protein YPO0396</fullName>
    </submittedName>
</protein>
<evidence type="ECO:0000256" key="2">
    <source>
        <dbReference type="SAM" id="MobiDB-lite"/>
    </source>
</evidence>
<dbReference type="Pfam" id="PF13558">
    <property type="entry name" value="SbcC_Walker_B"/>
    <property type="match status" value="1"/>
</dbReference>
<dbReference type="RefSeq" id="WP_085544876.1">
    <property type="nucleotide sequence ID" value="NZ_FXBB01000020.1"/>
</dbReference>
<dbReference type="Pfam" id="PF13555">
    <property type="entry name" value="AAA_29"/>
    <property type="match status" value="1"/>
</dbReference>
<feature type="region of interest" description="Disordered" evidence="2">
    <location>
        <begin position="722"/>
        <end position="741"/>
    </location>
</feature>
<dbReference type="AlphaFoldDB" id="A0A1X7K285"/>
<organism evidence="3 4">
    <name type="scientific">Dethiosulfovibrio salsuginis</name>
    <dbReference type="NCBI Taxonomy" id="561720"/>
    <lineage>
        <taxon>Bacteria</taxon>
        <taxon>Thermotogati</taxon>
        <taxon>Synergistota</taxon>
        <taxon>Synergistia</taxon>
        <taxon>Synergistales</taxon>
        <taxon>Dethiosulfovibrionaceae</taxon>
        <taxon>Dethiosulfovibrio</taxon>
    </lineage>
</organism>
<feature type="coiled-coil region" evidence="1">
    <location>
        <begin position="867"/>
        <end position="898"/>
    </location>
</feature>
<sequence>MSEPIELEFSSEDGLAGFRLHRFEVLNWGTFDGRVWSLNLDGKNCLLTGDIGSGKSTLVDGITTLLVPSHKVAYNKAAGAESKERTLKSYVLGYFKSERRESLGSVKAVSFRDEKSYSVILGVFRNEGYDKTVTLAQVFWTKDPSSQPARLYVACDGELSIAKDFSDFGKDILGLKKRLRSLKVGVFDSFTEYGNWFRRSFGIKDRQALDLFHQTVSMKSVGNLTDFVRDHMIEPFPTESRIEKLIAHFEDLNRAHEAVLKAKRQIEQLEPLVSNWERHGQISMSVQNLRNCREALHPWIASQRIKLLKKRISSLEEEFLRHKGAVTELEDLKNTQKKRERELRLSIAESGGDRVETIGEEIRRLQQELDHRKRRESRYGQLLAILEEVLPSSGEDFLKQRSNLAQIKKRCESSEARINNDLNEIGVPLSREREELKGLTAEIGGLKARRSNIDERQVSIRRSICKALNISEEEMPFVGELIQVREDQRDWEGAAERLLRNFGLSLLVPDSHYRQVEEFVDRTHLKGRLVYFHVREDGRKGQPQIHPDSLVNKLQLKPNSPFYGWLDRELAHRFNLICCDSADRFRKEPMAVTAAGQIKTPGGRHEKDDRFALNDKSRYVLGWSNEEKIAALEEKARGNTLRIAELSRRMDSLNSERSELMNALKALSGLEEYREFGEINWRPLSLSISTLEEERRTLEAASDRLQLLTSQLSELELEMAKTEEKLDQRKDRRSKTEEKISNATTQLREARETLSDTDDGLTKYFTSLEAFQVEATGDKALTVETCETRERALREWLQVKIDGEDKKIARLGESIVKAMTEYRREWPLDTKDVDSDVASGGEFLSMLKGLRSDDLPRFEGRFKELLNENTIREIANFQSQLNRERETIRERIDQINRSLTQIDYNPDRYIRIEAQLSHDVDVRDFQAELRACTEGTLTGSEENQYSDGKFLQVKRIIERFKGRENFSDLDRRWTAKVTDVRNWFVFAASERWRQDDSEHEHYADSGGKSGGQKEKLAYTVLAASLAYRFGLEWGAVRSKSFRFVVIDEAFGRGSDESAQYGLQLFEKLNLQLLVVTPMQKIHIIEPFVSNVGFVQSGEDQRSVLLNMTIQEYRGQKEGTLS</sequence>
<evidence type="ECO:0000313" key="3">
    <source>
        <dbReference type="EMBL" id="SMG34911.1"/>
    </source>
</evidence>
<dbReference type="Gene3D" id="3.40.50.300">
    <property type="entry name" value="P-loop containing nucleotide triphosphate hydrolases"/>
    <property type="match status" value="1"/>
</dbReference>
<dbReference type="STRING" id="561720.SAMN06275492_12010"/>
<dbReference type="SUPFAM" id="SSF52540">
    <property type="entry name" value="P-loop containing nucleoside triphosphate hydrolases"/>
    <property type="match status" value="2"/>
</dbReference>
<feature type="compositionally biased region" description="Basic and acidic residues" evidence="2">
    <location>
        <begin position="722"/>
        <end position="740"/>
    </location>
</feature>
<reference evidence="4" key="1">
    <citation type="submission" date="2017-04" db="EMBL/GenBank/DDBJ databases">
        <authorList>
            <person name="Varghese N."/>
            <person name="Submissions S."/>
        </authorList>
    </citation>
    <scope>NUCLEOTIDE SEQUENCE [LARGE SCALE GENOMIC DNA]</scope>
    <source>
        <strain evidence="4">USBA 82</strain>
    </source>
</reference>
<accession>A0A1X7K285</accession>
<keyword evidence="1" id="KW-0175">Coiled coil</keyword>
<proteinExistence type="predicted"/>